<dbReference type="Proteomes" id="UP001596408">
    <property type="component" value="Unassembled WGS sequence"/>
</dbReference>
<feature type="domain" description="Glycosyltransferase subfamily 4-like N-terminal" evidence="1">
    <location>
        <begin position="12"/>
        <end position="185"/>
    </location>
</feature>
<gene>
    <name evidence="2" type="ORF">ACFQEV_08875</name>
</gene>
<organism evidence="2 3">
    <name type="scientific">Halopelagius fulvigenes</name>
    <dbReference type="NCBI Taxonomy" id="1198324"/>
    <lineage>
        <taxon>Archaea</taxon>
        <taxon>Methanobacteriati</taxon>
        <taxon>Methanobacteriota</taxon>
        <taxon>Stenosarchaea group</taxon>
        <taxon>Halobacteria</taxon>
        <taxon>Halobacteriales</taxon>
        <taxon>Haloferacaceae</taxon>
    </lineage>
</organism>
<dbReference type="RefSeq" id="WP_379694988.1">
    <property type="nucleotide sequence ID" value="NZ_JBHSXH010000011.1"/>
</dbReference>
<sequence length="390" mass="43549">MHVLYILGQSTGGLPHYTAELANAVAEHADVTVFKPNETSADDVFDRGIDVREVFAPLGISMPKLSRREVDPREVVRGILSYRNVREVRTVDPDIVHDTTDLFPQVKLFMKLHSIDAHLPVVVTRHEVEKRRLSFARPPHLAEELVHMAIPDIKLDRTVVHTENQKRALIDRGVPPQDVTVIPHGAYTIFGNYEDIDRDPEPNTLLFFGNVVRHKGIDTLVRAIPLVARDVPDVKLLVAGDGRIPRDVAHVVAENPAHFEVHDRFIPNEEVRQYFARAQAVVMPYHEREGGTNGHSGSLATALSFGKPVVTSRAGDFPSLVEESGAGRTVPSGDPERLAATIRDVLGDDQSRREMAANSRRLGEELSWDSIAEKHLNLYHNVSRQRRISA</sequence>
<dbReference type="CDD" id="cd03801">
    <property type="entry name" value="GT4_PimA-like"/>
    <property type="match status" value="1"/>
</dbReference>
<dbReference type="EC" id="2.4.-.-" evidence="2"/>
<dbReference type="PANTHER" id="PTHR12526">
    <property type="entry name" value="GLYCOSYLTRANSFERASE"/>
    <property type="match status" value="1"/>
</dbReference>
<comment type="caution">
    <text evidence="2">The sequence shown here is derived from an EMBL/GenBank/DDBJ whole genome shotgun (WGS) entry which is preliminary data.</text>
</comment>
<accession>A0ABD5U0T7</accession>
<reference evidence="2 3" key="1">
    <citation type="journal article" date="2019" name="Int. J. Syst. Evol. Microbiol.">
        <title>The Global Catalogue of Microorganisms (GCM) 10K type strain sequencing project: providing services to taxonomists for standard genome sequencing and annotation.</title>
        <authorList>
            <consortium name="The Broad Institute Genomics Platform"/>
            <consortium name="The Broad Institute Genome Sequencing Center for Infectious Disease"/>
            <person name="Wu L."/>
            <person name="Ma J."/>
        </authorList>
    </citation>
    <scope>NUCLEOTIDE SEQUENCE [LARGE SCALE GENOMIC DNA]</scope>
    <source>
        <strain evidence="2 3">YIM 94188</strain>
    </source>
</reference>
<dbReference type="InterPro" id="IPR028098">
    <property type="entry name" value="Glyco_trans_4-like_N"/>
</dbReference>
<dbReference type="Pfam" id="PF13692">
    <property type="entry name" value="Glyco_trans_1_4"/>
    <property type="match status" value="1"/>
</dbReference>
<name>A0ABD5U0T7_9EURY</name>
<keyword evidence="2" id="KW-0328">Glycosyltransferase</keyword>
<keyword evidence="2" id="KW-0808">Transferase</keyword>
<dbReference type="EMBL" id="JBHSXH010000011">
    <property type="protein sequence ID" value="MFC6825103.1"/>
    <property type="molecule type" value="Genomic_DNA"/>
</dbReference>
<keyword evidence="3" id="KW-1185">Reference proteome</keyword>
<dbReference type="AlphaFoldDB" id="A0ABD5U0T7"/>
<evidence type="ECO:0000259" key="1">
    <source>
        <dbReference type="Pfam" id="PF13439"/>
    </source>
</evidence>
<proteinExistence type="predicted"/>
<dbReference type="GO" id="GO:0016757">
    <property type="term" value="F:glycosyltransferase activity"/>
    <property type="evidence" value="ECO:0007669"/>
    <property type="project" value="UniProtKB-KW"/>
</dbReference>
<dbReference type="Gene3D" id="3.40.50.2000">
    <property type="entry name" value="Glycogen Phosphorylase B"/>
    <property type="match status" value="2"/>
</dbReference>
<dbReference type="Pfam" id="PF13439">
    <property type="entry name" value="Glyco_transf_4"/>
    <property type="match status" value="1"/>
</dbReference>
<dbReference type="PANTHER" id="PTHR12526:SF572">
    <property type="entry name" value="BLL5144 PROTEIN"/>
    <property type="match status" value="1"/>
</dbReference>
<dbReference type="SUPFAM" id="SSF53756">
    <property type="entry name" value="UDP-Glycosyltransferase/glycogen phosphorylase"/>
    <property type="match status" value="1"/>
</dbReference>
<evidence type="ECO:0000313" key="3">
    <source>
        <dbReference type="Proteomes" id="UP001596408"/>
    </source>
</evidence>
<evidence type="ECO:0000313" key="2">
    <source>
        <dbReference type="EMBL" id="MFC6825103.1"/>
    </source>
</evidence>
<protein>
    <submittedName>
        <fullName evidence="2">Glycosyltransferase family 4 protein</fullName>
        <ecNumber evidence="2">2.4.-.-</ecNumber>
    </submittedName>
</protein>